<dbReference type="InterPro" id="IPR046528">
    <property type="entry name" value="DUF6593"/>
</dbReference>
<comment type="caution">
    <text evidence="2">The sequence shown here is derived from an EMBL/GenBank/DDBJ whole genome shotgun (WGS) entry which is preliminary data.</text>
</comment>
<accession>A0AAD7DVG0</accession>
<evidence type="ECO:0000313" key="3">
    <source>
        <dbReference type="Proteomes" id="UP001221757"/>
    </source>
</evidence>
<dbReference type="EMBL" id="JARKIE010000019">
    <property type="protein sequence ID" value="KAJ7700712.1"/>
    <property type="molecule type" value="Genomic_DNA"/>
</dbReference>
<sequence>MQLVLTTTTPSNSIYINESGAPKYKVNTPLKLHDRTTAISRISADGHEAEAEEGVQFASLVHINWHLAESSVIRFQGHKYPTHDFFRKVGWGWYGRSHRHRVFTALDGKEYKWILSAYTSQASAPTHNTNFIHSSHTMEQLKMNDDTETLVACYRPKKLGLVHIISCENCFYTSLKVFPQFEHMLDKILVMFVYIERIRKSKERAVRSPTLLNK</sequence>
<evidence type="ECO:0000259" key="1">
    <source>
        <dbReference type="Pfam" id="PF20236"/>
    </source>
</evidence>
<feature type="domain" description="DUF6593" evidence="1">
    <location>
        <begin position="9"/>
        <end position="200"/>
    </location>
</feature>
<evidence type="ECO:0000313" key="2">
    <source>
        <dbReference type="EMBL" id="KAJ7700712.1"/>
    </source>
</evidence>
<gene>
    <name evidence="2" type="ORF">B0H17DRAFT_925229</name>
</gene>
<dbReference type="Pfam" id="PF20236">
    <property type="entry name" value="DUF6593"/>
    <property type="match status" value="1"/>
</dbReference>
<organism evidence="2 3">
    <name type="scientific">Mycena rosella</name>
    <name type="common">Pink bonnet</name>
    <name type="synonym">Agaricus rosellus</name>
    <dbReference type="NCBI Taxonomy" id="1033263"/>
    <lineage>
        <taxon>Eukaryota</taxon>
        <taxon>Fungi</taxon>
        <taxon>Dikarya</taxon>
        <taxon>Basidiomycota</taxon>
        <taxon>Agaricomycotina</taxon>
        <taxon>Agaricomycetes</taxon>
        <taxon>Agaricomycetidae</taxon>
        <taxon>Agaricales</taxon>
        <taxon>Marasmiineae</taxon>
        <taxon>Mycenaceae</taxon>
        <taxon>Mycena</taxon>
    </lineage>
</organism>
<dbReference type="AlphaFoldDB" id="A0AAD7DVG0"/>
<name>A0AAD7DVG0_MYCRO</name>
<keyword evidence="3" id="KW-1185">Reference proteome</keyword>
<proteinExistence type="predicted"/>
<protein>
    <recommendedName>
        <fullName evidence="1">DUF6593 domain-containing protein</fullName>
    </recommendedName>
</protein>
<reference evidence="2" key="1">
    <citation type="submission" date="2023-03" db="EMBL/GenBank/DDBJ databases">
        <title>Massive genome expansion in bonnet fungi (Mycena s.s.) driven by repeated elements and novel gene families across ecological guilds.</title>
        <authorList>
            <consortium name="Lawrence Berkeley National Laboratory"/>
            <person name="Harder C.B."/>
            <person name="Miyauchi S."/>
            <person name="Viragh M."/>
            <person name="Kuo A."/>
            <person name="Thoen E."/>
            <person name="Andreopoulos B."/>
            <person name="Lu D."/>
            <person name="Skrede I."/>
            <person name="Drula E."/>
            <person name="Henrissat B."/>
            <person name="Morin E."/>
            <person name="Kohler A."/>
            <person name="Barry K."/>
            <person name="LaButti K."/>
            <person name="Morin E."/>
            <person name="Salamov A."/>
            <person name="Lipzen A."/>
            <person name="Mereny Z."/>
            <person name="Hegedus B."/>
            <person name="Baldrian P."/>
            <person name="Stursova M."/>
            <person name="Weitz H."/>
            <person name="Taylor A."/>
            <person name="Grigoriev I.V."/>
            <person name="Nagy L.G."/>
            <person name="Martin F."/>
            <person name="Kauserud H."/>
        </authorList>
    </citation>
    <scope>NUCLEOTIDE SEQUENCE</scope>
    <source>
        <strain evidence="2">CBHHK067</strain>
    </source>
</reference>
<dbReference type="Proteomes" id="UP001221757">
    <property type="component" value="Unassembled WGS sequence"/>
</dbReference>